<evidence type="ECO:0000256" key="3">
    <source>
        <dbReference type="PROSITE-ProRule" id="PRU00339"/>
    </source>
</evidence>
<dbReference type="AlphaFoldDB" id="A0A6J4KSQ0"/>
<dbReference type="InterPro" id="IPR011990">
    <property type="entry name" value="TPR-like_helical_dom_sf"/>
</dbReference>
<dbReference type="SMART" id="SM00028">
    <property type="entry name" value="TPR"/>
    <property type="match status" value="4"/>
</dbReference>
<dbReference type="Pfam" id="PF14559">
    <property type="entry name" value="TPR_19"/>
    <property type="match status" value="1"/>
</dbReference>
<evidence type="ECO:0000256" key="2">
    <source>
        <dbReference type="ARBA" id="ARBA00022803"/>
    </source>
</evidence>
<dbReference type="InterPro" id="IPR051012">
    <property type="entry name" value="CellSynth/LPSAsmb/PSIAsmb"/>
</dbReference>
<dbReference type="InterPro" id="IPR013105">
    <property type="entry name" value="TPR_2"/>
</dbReference>
<sequence length="344" mass="37690">MRDAMRDALRAPRLGASRLRSRCGPRHVVPALALLLAPTLGAQGAGLAPAVRLFESGRTAEAKALFAAAVQREPGNAEAHYYLGRIAMRANALGDATRELERATRLDGSRSVYFEWLGNAYGSQAQRANVLKQPGLARKTIAAWDRAVALDADNLEARENRVQYYLQAPGFLGGGADRAAAEAAEVRRRNPYRGALLTARLHERDKRHADAQRVYREAAVRFPDSLGVRYRLGYGYQATRQWDEAFAVFEAMARERPGEAGALYQIGRTGALSGQRLDAAERALRQYLRTTPGADEPPLAAAHYRLGMVLAHGGDAAGARREYEAALRLDPAHREARAALQKLR</sequence>
<dbReference type="Gene3D" id="1.25.40.10">
    <property type="entry name" value="Tetratricopeptide repeat domain"/>
    <property type="match status" value="3"/>
</dbReference>
<name>A0A6J4KSQ0_9BACT</name>
<dbReference type="EMBL" id="CADCTU010000379">
    <property type="protein sequence ID" value="CAA9313868.1"/>
    <property type="molecule type" value="Genomic_DNA"/>
</dbReference>
<dbReference type="PROSITE" id="PS50005">
    <property type="entry name" value="TPR"/>
    <property type="match status" value="1"/>
</dbReference>
<gene>
    <name evidence="4" type="ORF">AVDCRST_MAG11-1671</name>
</gene>
<organism evidence="4">
    <name type="scientific">uncultured Gemmatimonadaceae bacterium</name>
    <dbReference type="NCBI Taxonomy" id="246130"/>
    <lineage>
        <taxon>Bacteria</taxon>
        <taxon>Pseudomonadati</taxon>
        <taxon>Gemmatimonadota</taxon>
        <taxon>Gemmatimonadia</taxon>
        <taxon>Gemmatimonadales</taxon>
        <taxon>Gemmatimonadaceae</taxon>
        <taxon>environmental samples</taxon>
    </lineage>
</organism>
<reference evidence="4" key="1">
    <citation type="submission" date="2020-02" db="EMBL/GenBank/DDBJ databases">
        <authorList>
            <person name="Meier V. D."/>
        </authorList>
    </citation>
    <scope>NUCLEOTIDE SEQUENCE</scope>
    <source>
        <strain evidence="4">AVDCRST_MAG11</strain>
    </source>
</reference>
<evidence type="ECO:0000256" key="1">
    <source>
        <dbReference type="ARBA" id="ARBA00022737"/>
    </source>
</evidence>
<dbReference type="InterPro" id="IPR019734">
    <property type="entry name" value="TPR_rpt"/>
</dbReference>
<feature type="repeat" description="TPR" evidence="3">
    <location>
        <begin position="300"/>
        <end position="333"/>
    </location>
</feature>
<dbReference type="PANTHER" id="PTHR45586">
    <property type="entry name" value="TPR REPEAT-CONTAINING PROTEIN PA4667"/>
    <property type="match status" value="1"/>
</dbReference>
<evidence type="ECO:0000313" key="4">
    <source>
        <dbReference type="EMBL" id="CAA9313868.1"/>
    </source>
</evidence>
<proteinExistence type="predicted"/>
<keyword evidence="2 3" id="KW-0802">TPR repeat</keyword>
<dbReference type="SUPFAM" id="SSF48452">
    <property type="entry name" value="TPR-like"/>
    <property type="match status" value="1"/>
</dbReference>
<keyword evidence="1" id="KW-0677">Repeat</keyword>
<dbReference type="PANTHER" id="PTHR45586:SF1">
    <property type="entry name" value="LIPOPOLYSACCHARIDE ASSEMBLY PROTEIN B"/>
    <property type="match status" value="1"/>
</dbReference>
<protein>
    <submittedName>
        <fullName evidence="4">Uncharacterized protein</fullName>
    </submittedName>
</protein>
<accession>A0A6J4KSQ0</accession>
<dbReference type="Pfam" id="PF07719">
    <property type="entry name" value="TPR_2"/>
    <property type="match status" value="1"/>
</dbReference>